<evidence type="ECO:0000313" key="3">
    <source>
        <dbReference type="Proteomes" id="UP001500936"/>
    </source>
</evidence>
<gene>
    <name evidence="2" type="ORF">GCM10023187_21810</name>
</gene>
<keyword evidence="3" id="KW-1185">Reference proteome</keyword>
<dbReference type="InterPro" id="IPR032274">
    <property type="entry name" value="DUF4835"/>
</dbReference>
<reference evidence="3" key="1">
    <citation type="journal article" date="2019" name="Int. J. Syst. Evol. Microbiol.">
        <title>The Global Catalogue of Microorganisms (GCM) 10K type strain sequencing project: providing services to taxonomists for standard genome sequencing and annotation.</title>
        <authorList>
            <consortium name="The Broad Institute Genomics Platform"/>
            <consortium name="The Broad Institute Genome Sequencing Center for Infectious Disease"/>
            <person name="Wu L."/>
            <person name="Ma J."/>
        </authorList>
    </citation>
    <scope>NUCLEOTIDE SEQUENCE [LARGE SCALE GENOMIC DNA]</scope>
    <source>
        <strain evidence="3">JCM 17925</strain>
    </source>
</reference>
<dbReference type="Pfam" id="PF16119">
    <property type="entry name" value="DUF4835"/>
    <property type="match status" value="1"/>
</dbReference>
<sequence>MKLIKIILYSLLILPAQAQELNCQVNLNYDQLFAQQKTDFGYFNQLKSVISEFMNTRRWTNDQYGPAERINCILNINLTKSVSQGVFEGNAQIAVTRPVYGTSYETPIFSYVDRAFNFAWLPTTPVFFRDNVYSDELTSLMAFYANVILAADYDSFSKQGGNIFIQNAYNIMNLAQQSSPSPSWQASGDRRNRYWLIENLQSQQLIPFREGYYAYHRQGLDNFANNPVQVRQQVLDLLTVIRNITQQKPNAVLLNSFFDAKSEELFNIMFEGTPVERKKAFDLLSFLDPAKTEAYRKLLR</sequence>
<feature type="signal peptide" evidence="1">
    <location>
        <begin position="1"/>
        <end position="18"/>
    </location>
</feature>
<organism evidence="2 3">
    <name type="scientific">Nibrella viscosa</name>
    <dbReference type="NCBI Taxonomy" id="1084524"/>
    <lineage>
        <taxon>Bacteria</taxon>
        <taxon>Pseudomonadati</taxon>
        <taxon>Bacteroidota</taxon>
        <taxon>Cytophagia</taxon>
        <taxon>Cytophagales</taxon>
        <taxon>Spirosomataceae</taxon>
        <taxon>Nibrella</taxon>
    </lineage>
</organism>
<evidence type="ECO:0000313" key="2">
    <source>
        <dbReference type="EMBL" id="GAA4404453.1"/>
    </source>
</evidence>
<accession>A0ABP8KDI1</accession>
<dbReference type="Proteomes" id="UP001500936">
    <property type="component" value="Unassembled WGS sequence"/>
</dbReference>
<feature type="chain" id="PRO_5046457597" evidence="1">
    <location>
        <begin position="19"/>
        <end position="300"/>
    </location>
</feature>
<proteinExistence type="predicted"/>
<comment type="caution">
    <text evidence="2">The sequence shown here is derived from an EMBL/GenBank/DDBJ whole genome shotgun (WGS) entry which is preliminary data.</text>
</comment>
<evidence type="ECO:0000256" key="1">
    <source>
        <dbReference type="SAM" id="SignalP"/>
    </source>
</evidence>
<dbReference type="EMBL" id="BAABHB010000003">
    <property type="protein sequence ID" value="GAA4404453.1"/>
    <property type="molecule type" value="Genomic_DNA"/>
</dbReference>
<name>A0ABP8KDI1_9BACT</name>
<protein>
    <submittedName>
        <fullName evidence="2">DUF4835 family protein</fullName>
    </submittedName>
</protein>
<dbReference type="RefSeq" id="WP_345266898.1">
    <property type="nucleotide sequence ID" value="NZ_BAABHB010000003.1"/>
</dbReference>
<keyword evidence="1" id="KW-0732">Signal</keyword>